<protein>
    <submittedName>
        <fullName evidence="10">Methyl-accepting chemotaxis protein</fullName>
    </submittedName>
</protein>
<proteinExistence type="inferred from homology"/>
<feature type="domain" description="Methyl-accepting transducer" evidence="8">
    <location>
        <begin position="281"/>
        <end position="517"/>
    </location>
</feature>
<keyword evidence="4 6" id="KW-0807">Transducer</keyword>
<evidence type="ECO:0000256" key="4">
    <source>
        <dbReference type="ARBA" id="ARBA00023224"/>
    </source>
</evidence>
<dbReference type="PANTHER" id="PTHR32089:SF112">
    <property type="entry name" value="LYSOZYME-LIKE PROTEIN-RELATED"/>
    <property type="match status" value="1"/>
</dbReference>
<dbReference type="Pfam" id="PF12729">
    <property type="entry name" value="4HB_MCP_1"/>
    <property type="match status" value="1"/>
</dbReference>
<evidence type="ECO:0000259" key="8">
    <source>
        <dbReference type="PROSITE" id="PS50111"/>
    </source>
</evidence>
<keyword evidence="7" id="KW-0812">Transmembrane</keyword>
<accession>A0ABY4CLV7</accession>
<name>A0ABY4CLV7_9BACL</name>
<dbReference type="Gene3D" id="1.10.287.950">
    <property type="entry name" value="Methyl-accepting chemotaxis protein"/>
    <property type="match status" value="1"/>
</dbReference>
<dbReference type="SMART" id="SM00283">
    <property type="entry name" value="MA"/>
    <property type="match status" value="1"/>
</dbReference>
<feature type="transmembrane region" description="Helical" evidence="7">
    <location>
        <begin position="184"/>
        <end position="211"/>
    </location>
</feature>
<dbReference type="InterPro" id="IPR004089">
    <property type="entry name" value="MCPsignal_dom"/>
</dbReference>
<keyword evidence="2" id="KW-1003">Cell membrane</keyword>
<comment type="subcellular location">
    <subcellularLocation>
        <location evidence="1">Cell membrane</location>
    </subcellularLocation>
</comment>
<dbReference type="InterPro" id="IPR024478">
    <property type="entry name" value="HlyB_4HB_MCP"/>
</dbReference>
<organism evidence="10 11">
    <name type="scientific">Fodinisporobacter ferrooxydans</name>
    <dbReference type="NCBI Taxonomy" id="2901836"/>
    <lineage>
        <taxon>Bacteria</taxon>
        <taxon>Bacillati</taxon>
        <taxon>Bacillota</taxon>
        <taxon>Bacilli</taxon>
        <taxon>Bacillales</taxon>
        <taxon>Alicyclobacillaceae</taxon>
        <taxon>Fodinisporobacter</taxon>
    </lineage>
</organism>
<reference evidence="10" key="1">
    <citation type="submission" date="2021-12" db="EMBL/GenBank/DDBJ databases">
        <title>Alicyclobacillaceae gen. nov., sp. nov., isolated from chalcocite enrichment system.</title>
        <authorList>
            <person name="Jiang Z."/>
        </authorList>
    </citation>
    <scope>NUCLEOTIDE SEQUENCE</scope>
    <source>
        <strain evidence="10">MYW30-H2</strain>
    </source>
</reference>
<dbReference type="SUPFAM" id="SSF58104">
    <property type="entry name" value="Methyl-accepting chemotaxis protein (MCP) signaling domain"/>
    <property type="match status" value="1"/>
</dbReference>
<sequence>MKLSIGKKLMMGFLGVLILLIIVSTVSIWSMSRMGNEARNIQNEWMPSVQILNNTQRDIIDIQRLVLQIILETDGNELNKVILEQQQVIQDLNQKQKQYEDSMLSDSTERNLYQRFKQDKINYFSQLSALINHGQTTDLESKQKLLKQVAPIYKQTLNDLEKNIQYNTSQADQATSASVQLYTYGWITILAASSIAIVFGIGIALFMARIISKPMTEMVKMTERIASGDLTGNELKVKNRDEIGMLAKAFNEMSMNLRKVIQQAHWSALQVVASSEELLASSEQTSKATEHIASSIQEISAGSQQQVSNIEQSAQTINEMASGIQQIAGNAETVSLTVTFASEATVEGNQAIDKAINQMNAIHTTVQDASYFIKELGTHAQNIGKIVGIITEIASQTNLLALNAAIEAARAGEHGRGFAVVADEVRKLAEQSSNSAKQITNYIHTIQEGIAKAVAAMDAGTKEANAGIEVVNLAKDSFDKISASVDDVFRQIQEVSAATEQMSVGAQEIVRVVDDIAEGSESIASASQTISATTQEQLASMEEIATAASGLAKMTEDLQLMIHTFKV</sequence>
<dbReference type="Pfam" id="PF00672">
    <property type="entry name" value="HAMP"/>
    <property type="match status" value="1"/>
</dbReference>
<dbReference type="InterPro" id="IPR004090">
    <property type="entry name" value="Chemotax_Me-accpt_rcpt"/>
</dbReference>
<keyword evidence="7" id="KW-1133">Transmembrane helix</keyword>
<keyword evidence="3 7" id="KW-0472">Membrane</keyword>
<feature type="domain" description="HAMP" evidence="9">
    <location>
        <begin position="209"/>
        <end position="262"/>
    </location>
</feature>
<dbReference type="PRINTS" id="PR00260">
    <property type="entry name" value="CHEMTRNSDUCR"/>
</dbReference>
<evidence type="ECO:0000313" key="10">
    <source>
        <dbReference type="EMBL" id="UOF90231.1"/>
    </source>
</evidence>
<evidence type="ECO:0000313" key="11">
    <source>
        <dbReference type="Proteomes" id="UP000830167"/>
    </source>
</evidence>
<evidence type="ECO:0000259" key="9">
    <source>
        <dbReference type="PROSITE" id="PS50885"/>
    </source>
</evidence>
<dbReference type="RefSeq" id="WP_347436923.1">
    <property type="nucleotide sequence ID" value="NZ_CP089291.1"/>
</dbReference>
<evidence type="ECO:0000256" key="6">
    <source>
        <dbReference type="PROSITE-ProRule" id="PRU00284"/>
    </source>
</evidence>
<dbReference type="Gene3D" id="6.10.340.10">
    <property type="match status" value="1"/>
</dbReference>
<keyword evidence="11" id="KW-1185">Reference proteome</keyword>
<dbReference type="PROSITE" id="PS50111">
    <property type="entry name" value="CHEMOTAXIS_TRANSDUC_2"/>
    <property type="match status" value="1"/>
</dbReference>
<dbReference type="PROSITE" id="PS50885">
    <property type="entry name" value="HAMP"/>
    <property type="match status" value="1"/>
</dbReference>
<dbReference type="InterPro" id="IPR003660">
    <property type="entry name" value="HAMP_dom"/>
</dbReference>
<dbReference type="Pfam" id="PF00015">
    <property type="entry name" value="MCPsignal"/>
    <property type="match status" value="1"/>
</dbReference>
<evidence type="ECO:0000256" key="7">
    <source>
        <dbReference type="SAM" id="Phobius"/>
    </source>
</evidence>
<evidence type="ECO:0000256" key="5">
    <source>
        <dbReference type="ARBA" id="ARBA00029447"/>
    </source>
</evidence>
<dbReference type="EMBL" id="CP089291">
    <property type="protein sequence ID" value="UOF90231.1"/>
    <property type="molecule type" value="Genomic_DNA"/>
</dbReference>
<evidence type="ECO:0000256" key="1">
    <source>
        <dbReference type="ARBA" id="ARBA00004236"/>
    </source>
</evidence>
<comment type="similarity">
    <text evidence="5">Belongs to the methyl-accepting chemotaxis (MCP) protein family.</text>
</comment>
<evidence type="ECO:0000256" key="2">
    <source>
        <dbReference type="ARBA" id="ARBA00022475"/>
    </source>
</evidence>
<gene>
    <name evidence="10" type="ORF">LSG31_20610</name>
</gene>
<dbReference type="CDD" id="cd06225">
    <property type="entry name" value="HAMP"/>
    <property type="match status" value="1"/>
</dbReference>
<dbReference type="CDD" id="cd11386">
    <property type="entry name" value="MCP_signal"/>
    <property type="match status" value="1"/>
</dbReference>
<dbReference type="Proteomes" id="UP000830167">
    <property type="component" value="Chromosome"/>
</dbReference>
<dbReference type="PANTHER" id="PTHR32089">
    <property type="entry name" value="METHYL-ACCEPTING CHEMOTAXIS PROTEIN MCPB"/>
    <property type="match status" value="1"/>
</dbReference>
<dbReference type="SMART" id="SM00304">
    <property type="entry name" value="HAMP"/>
    <property type="match status" value="2"/>
</dbReference>
<evidence type="ECO:0000256" key="3">
    <source>
        <dbReference type="ARBA" id="ARBA00023136"/>
    </source>
</evidence>